<evidence type="ECO:0000313" key="4">
    <source>
        <dbReference type="Proteomes" id="UP000219914"/>
    </source>
</evidence>
<dbReference type="SUPFAM" id="SSF52172">
    <property type="entry name" value="CheY-like"/>
    <property type="match status" value="1"/>
</dbReference>
<protein>
    <recommendedName>
        <fullName evidence="2">Response regulatory domain-containing protein</fullName>
    </recommendedName>
</protein>
<dbReference type="Gene3D" id="3.40.50.2300">
    <property type="match status" value="1"/>
</dbReference>
<evidence type="ECO:0000259" key="2">
    <source>
        <dbReference type="PROSITE" id="PS50110"/>
    </source>
</evidence>
<reference evidence="3 4" key="1">
    <citation type="submission" date="2017-09" db="EMBL/GenBank/DDBJ databases">
        <title>Comparative genomics of rhizobia isolated from Phaseolus vulgaris in China.</title>
        <authorList>
            <person name="Tong W."/>
        </authorList>
    </citation>
    <scope>NUCLEOTIDE SEQUENCE [LARGE SCALE GENOMIC DNA]</scope>
    <source>
        <strain evidence="3 4">FH14</strain>
    </source>
</reference>
<gene>
    <name evidence="3" type="ORF">CO674_22960</name>
</gene>
<name>A0ABX4JRD2_9HYPH</name>
<dbReference type="SMART" id="SM00448">
    <property type="entry name" value="REC"/>
    <property type="match status" value="1"/>
</dbReference>
<dbReference type="RefSeq" id="WP_097536040.1">
    <property type="nucleotide sequence ID" value="NZ_JAVLSD010000009.1"/>
</dbReference>
<dbReference type="Pfam" id="PF00072">
    <property type="entry name" value="Response_reg"/>
    <property type="match status" value="1"/>
</dbReference>
<evidence type="ECO:0000256" key="1">
    <source>
        <dbReference type="PROSITE-ProRule" id="PRU00169"/>
    </source>
</evidence>
<comment type="caution">
    <text evidence="3">The sequence shown here is derived from an EMBL/GenBank/DDBJ whole genome shotgun (WGS) entry which is preliminary data.</text>
</comment>
<proteinExistence type="predicted"/>
<feature type="modified residue" description="4-aspartylphosphate" evidence="1">
    <location>
        <position position="64"/>
    </location>
</feature>
<dbReference type="PROSITE" id="PS50110">
    <property type="entry name" value="RESPONSE_REGULATORY"/>
    <property type="match status" value="1"/>
</dbReference>
<dbReference type="InterPro" id="IPR011006">
    <property type="entry name" value="CheY-like_superfamily"/>
</dbReference>
<sequence length="172" mass="19044">MRDNVSARTGGETKALVVEDEFFIADELRRNPTTPGLLVLGPVSSNEDALDLLEQELPDIAVLDVHLGGARVSPVAAKLRQFNVPFVLATASPDHELASDPVLAGALNLGKPTDMDRLIETVRKLVKWRSPRRRAPNDECLSVAGRRRSCRCWRHRRHSGSCSRRASRTRST</sequence>
<keyword evidence="1" id="KW-0597">Phosphoprotein</keyword>
<evidence type="ECO:0000313" key="3">
    <source>
        <dbReference type="EMBL" id="PDT21446.1"/>
    </source>
</evidence>
<dbReference type="EMBL" id="NWSY01000018">
    <property type="protein sequence ID" value="PDT21446.1"/>
    <property type="molecule type" value="Genomic_DNA"/>
</dbReference>
<accession>A0ABX4JRD2</accession>
<dbReference type="Proteomes" id="UP000219914">
    <property type="component" value="Unassembled WGS sequence"/>
</dbReference>
<feature type="domain" description="Response regulatory" evidence="2">
    <location>
        <begin position="14"/>
        <end position="126"/>
    </location>
</feature>
<dbReference type="InterPro" id="IPR001789">
    <property type="entry name" value="Sig_transdc_resp-reg_receiver"/>
</dbReference>
<organism evidence="3 4">
    <name type="scientific">Rhizobium hidalgonense</name>
    <dbReference type="NCBI Taxonomy" id="1538159"/>
    <lineage>
        <taxon>Bacteria</taxon>
        <taxon>Pseudomonadati</taxon>
        <taxon>Pseudomonadota</taxon>
        <taxon>Alphaproteobacteria</taxon>
        <taxon>Hyphomicrobiales</taxon>
        <taxon>Rhizobiaceae</taxon>
        <taxon>Rhizobium/Agrobacterium group</taxon>
        <taxon>Rhizobium</taxon>
    </lineage>
</organism>
<keyword evidence="4" id="KW-1185">Reference proteome</keyword>